<accession>A0A0G0G969</accession>
<evidence type="ECO:0000256" key="4">
    <source>
        <dbReference type="HAMAP-Rule" id="MF_00909"/>
    </source>
</evidence>
<dbReference type="SUPFAM" id="SSF55307">
    <property type="entry name" value="Tubulin C-terminal domain-like"/>
    <property type="match status" value="1"/>
</dbReference>
<evidence type="ECO:0000256" key="2">
    <source>
        <dbReference type="ARBA" id="ARBA00022741"/>
    </source>
</evidence>
<dbReference type="Gene3D" id="3.40.50.1440">
    <property type="entry name" value="Tubulin/FtsZ, GTPase domain"/>
    <property type="match status" value="1"/>
</dbReference>
<name>A0A0G0G969_9BACT</name>
<dbReference type="GO" id="GO:0000917">
    <property type="term" value="P:division septum assembly"/>
    <property type="evidence" value="ECO:0007669"/>
    <property type="project" value="UniProtKB-KW"/>
</dbReference>
<comment type="function">
    <text evidence="4 6">Essential cell division protein that forms a contractile ring structure (Z ring) at the future cell division site. The regulation of the ring assembly controls the timing and the location of cell division. One of the functions of the FtsZ ring is to recruit other cell division proteins to the septum to produce a new cell wall between the dividing cells. Binds GTP and shows GTPase activity.</text>
</comment>
<keyword evidence="4 6" id="KW-0132">Cell division</keyword>
<comment type="subunit">
    <text evidence="4">Homodimer. Polymerizes to form a dynamic ring structure in a strictly GTP-dependent manner. Interacts directly with several other division proteins.</text>
</comment>
<feature type="domain" description="Tubulin/FtsZ GTPase" evidence="7">
    <location>
        <begin position="13"/>
        <end position="205"/>
    </location>
</feature>
<dbReference type="SMART" id="SM00864">
    <property type="entry name" value="Tubulin"/>
    <property type="match status" value="1"/>
</dbReference>
<dbReference type="InterPro" id="IPR020805">
    <property type="entry name" value="Cell_div_FtsZ_CS"/>
</dbReference>
<dbReference type="Pfam" id="PF12327">
    <property type="entry name" value="FtsZ_C"/>
    <property type="match status" value="1"/>
</dbReference>
<evidence type="ECO:0000259" key="7">
    <source>
        <dbReference type="SMART" id="SM00864"/>
    </source>
</evidence>
<feature type="binding site" evidence="4">
    <location>
        <position position="139"/>
    </location>
    <ligand>
        <name>GTP</name>
        <dbReference type="ChEBI" id="CHEBI:37565"/>
    </ligand>
</feature>
<dbReference type="InterPro" id="IPR024757">
    <property type="entry name" value="FtsZ_C"/>
</dbReference>
<dbReference type="HAMAP" id="MF_00909">
    <property type="entry name" value="FtsZ"/>
    <property type="match status" value="1"/>
</dbReference>
<dbReference type="PANTHER" id="PTHR30314:SF3">
    <property type="entry name" value="MITOCHONDRIAL DIVISION PROTEIN FSZA"/>
    <property type="match status" value="1"/>
</dbReference>
<dbReference type="EMBL" id="LBSX01000007">
    <property type="protein sequence ID" value="KKQ27628.1"/>
    <property type="molecule type" value="Genomic_DNA"/>
</dbReference>
<dbReference type="InterPro" id="IPR037103">
    <property type="entry name" value="Tubulin/FtsZ-like_C"/>
</dbReference>
<gene>
    <name evidence="4" type="primary">ftsZ</name>
    <name evidence="9" type="ORF">US42_C0007G0019</name>
</gene>
<evidence type="ECO:0000259" key="8">
    <source>
        <dbReference type="SMART" id="SM00865"/>
    </source>
</evidence>
<feature type="binding site" evidence="4">
    <location>
        <begin position="108"/>
        <end position="110"/>
    </location>
    <ligand>
        <name>GTP</name>
        <dbReference type="ChEBI" id="CHEBI:37565"/>
    </ligand>
</feature>
<dbReference type="PATRIC" id="fig|1619046.3.peg.474"/>
<organism evidence="9 10">
    <name type="scientific">Candidatus Magasanikbacteria bacterium GW2011_GWC2_37_14</name>
    <dbReference type="NCBI Taxonomy" id="1619046"/>
    <lineage>
        <taxon>Bacteria</taxon>
        <taxon>Candidatus Magasanikiibacteriota</taxon>
    </lineage>
</organism>
<dbReference type="AlphaFoldDB" id="A0A0G0G969"/>
<dbReference type="SUPFAM" id="SSF52490">
    <property type="entry name" value="Tubulin nucleotide-binding domain-like"/>
    <property type="match status" value="1"/>
</dbReference>
<dbReference type="STRING" id="1619046.US42_C0007G0019"/>
<keyword evidence="4 6" id="KW-0717">Septation</keyword>
<comment type="similarity">
    <text evidence="1 4 6">Belongs to the FtsZ family.</text>
</comment>
<protein>
    <recommendedName>
        <fullName evidence="4 5">Cell division protein FtsZ</fullName>
    </recommendedName>
</protein>
<dbReference type="PANTHER" id="PTHR30314">
    <property type="entry name" value="CELL DIVISION PROTEIN FTSZ-RELATED"/>
    <property type="match status" value="1"/>
</dbReference>
<comment type="subcellular location">
    <subcellularLocation>
        <location evidence="4">Cytoplasm</location>
    </subcellularLocation>
    <text evidence="4">Assembles at midcell at the inner surface of the cytoplasmic membrane.</text>
</comment>
<dbReference type="Gene3D" id="3.30.1330.20">
    <property type="entry name" value="Tubulin/FtsZ, C-terminal domain"/>
    <property type="match status" value="1"/>
</dbReference>
<dbReference type="PRINTS" id="PR00423">
    <property type="entry name" value="CELLDVISFTSZ"/>
</dbReference>
<dbReference type="Pfam" id="PF00091">
    <property type="entry name" value="Tubulin"/>
    <property type="match status" value="1"/>
</dbReference>
<dbReference type="GO" id="GO:0007017">
    <property type="term" value="P:microtubule-based process"/>
    <property type="evidence" value="ECO:0007669"/>
    <property type="project" value="InterPro"/>
</dbReference>
<evidence type="ECO:0000256" key="3">
    <source>
        <dbReference type="ARBA" id="ARBA00023134"/>
    </source>
</evidence>
<dbReference type="GO" id="GO:0051258">
    <property type="term" value="P:protein polymerization"/>
    <property type="evidence" value="ECO:0007669"/>
    <property type="project" value="UniProtKB-UniRule"/>
</dbReference>
<dbReference type="GO" id="GO:0032153">
    <property type="term" value="C:cell division site"/>
    <property type="evidence" value="ECO:0007669"/>
    <property type="project" value="UniProtKB-UniRule"/>
</dbReference>
<feature type="domain" description="Tubulin/FtsZ 2-layer sandwich" evidence="8">
    <location>
        <begin position="207"/>
        <end position="324"/>
    </location>
</feature>
<comment type="caution">
    <text evidence="9">The sequence shown here is derived from an EMBL/GenBank/DDBJ whole genome shotgun (WGS) entry which is preliminary data.</text>
</comment>
<dbReference type="NCBIfam" id="TIGR00065">
    <property type="entry name" value="ftsZ"/>
    <property type="match status" value="1"/>
</dbReference>
<proteinExistence type="inferred from homology"/>
<dbReference type="FunFam" id="3.40.50.1440:FF:000001">
    <property type="entry name" value="Cell division protein FtsZ"/>
    <property type="match status" value="1"/>
</dbReference>
<keyword evidence="2 4" id="KW-0547">Nucleotide-binding</keyword>
<feature type="binding site" evidence="4">
    <location>
        <position position="187"/>
    </location>
    <ligand>
        <name>GTP</name>
        <dbReference type="ChEBI" id="CHEBI:37565"/>
    </ligand>
</feature>
<dbReference type="InterPro" id="IPR036525">
    <property type="entry name" value="Tubulin/FtsZ_GTPase_sf"/>
</dbReference>
<dbReference type="PROSITE" id="PS00227">
    <property type="entry name" value="TUBULIN"/>
    <property type="match status" value="1"/>
</dbReference>
<evidence type="ECO:0000256" key="5">
    <source>
        <dbReference type="NCBIfam" id="TIGR00065"/>
    </source>
</evidence>
<dbReference type="InterPro" id="IPR017975">
    <property type="entry name" value="Tubulin_CS"/>
</dbReference>
<dbReference type="Proteomes" id="UP000034849">
    <property type="component" value="Unassembled WGS sequence"/>
</dbReference>
<dbReference type="InterPro" id="IPR003008">
    <property type="entry name" value="Tubulin_FtsZ_GTPase"/>
</dbReference>
<feature type="binding site" evidence="4">
    <location>
        <position position="143"/>
    </location>
    <ligand>
        <name>GTP</name>
        <dbReference type="ChEBI" id="CHEBI:37565"/>
    </ligand>
</feature>
<dbReference type="GO" id="GO:0005525">
    <property type="term" value="F:GTP binding"/>
    <property type="evidence" value="ECO:0007669"/>
    <property type="project" value="UniProtKB-UniRule"/>
</dbReference>
<dbReference type="InterPro" id="IPR008280">
    <property type="entry name" value="Tub_FtsZ_C"/>
</dbReference>
<keyword evidence="4 6" id="KW-0131">Cell cycle</keyword>
<comment type="caution">
    <text evidence="4">Lacks conserved residue(s) required for the propagation of feature annotation.</text>
</comment>
<evidence type="ECO:0000256" key="1">
    <source>
        <dbReference type="ARBA" id="ARBA00009690"/>
    </source>
</evidence>
<dbReference type="GO" id="GO:0005874">
    <property type="term" value="C:microtubule"/>
    <property type="evidence" value="ECO:0007669"/>
    <property type="project" value="InterPro"/>
</dbReference>
<dbReference type="GO" id="GO:0043093">
    <property type="term" value="P:FtsZ-dependent cytokinesis"/>
    <property type="evidence" value="ECO:0007669"/>
    <property type="project" value="UniProtKB-UniRule"/>
</dbReference>
<dbReference type="InterPro" id="IPR045061">
    <property type="entry name" value="FtsZ/CetZ"/>
</dbReference>
<keyword evidence="3 4" id="KW-0342">GTP-binding</keyword>
<dbReference type="InterPro" id="IPR018316">
    <property type="entry name" value="Tubulin/FtsZ_2-layer-sand-dom"/>
</dbReference>
<dbReference type="GO" id="GO:0003924">
    <property type="term" value="F:GTPase activity"/>
    <property type="evidence" value="ECO:0007669"/>
    <property type="project" value="UniProtKB-UniRule"/>
</dbReference>
<dbReference type="PROSITE" id="PS01135">
    <property type="entry name" value="FTSZ_2"/>
    <property type="match status" value="1"/>
</dbReference>
<evidence type="ECO:0000313" key="9">
    <source>
        <dbReference type="EMBL" id="KKQ27628.1"/>
    </source>
</evidence>
<evidence type="ECO:0000313" key="10">
    <source>
        <dbReference type="Proteomes" id="UP000034849"/>
    </source>
</evidence>
<dbReference type="GO" id="GO:0005737">
    <property type="term" value="C:cytoplasm"/>
    <property type="evidence" value="ECO:0007669"/>
    <property type="project" value="UniProtKB-SubCell"/>
</dbReference>
<reference evidence="9 10" key="1">
    <citation type="journal article" date="2015" name="Nature">
        <title>rRNA introns, odd ribosomes, and small enigmatic genomes across a large radiation of phyla.</title>
        <authorList>
            <person name="Brown C.T."/>
            <person name="Hug L.A."/>
            <person name="Thomas B.C."/>
            <person name="Sharon I."/>
            <person name="Castelle C.J."/>
            <person name="Singh A."/>
            <person name="Wilkins M.J."/>
            <person name="Williams K.H."/>
            <person name="Banfield J.F."/>
        </authorList>
    </citation>
    <scope>NUCLEOTIDE SEQUENCE [LARGE SCALE GENOMIC DNA]</scope>
</reference>
<dbReference type="SMART" id="SM00865">
    <property type="entry name" value="Tubulin_C"/>
    <property type="match status" value="1"/>
</dbReference>
<dbReference type="CDD" id="cd02201">
    <property type="entry name" value="FtsZ_type1"/>
    <property type="match status" value="1"/>
</dbReference>
<dbReference type="InterPro" id="IPR000158">
    <property type="entry name" value="Cell_div_FtsZ"/>
</dbReference>
<evidence type="ECO:0000256" key="6">
    <source>
        <dbReference type="RuleBase" id="RU000631"/>
    </source>
</evidence>
<sequence>MPQVKPEIETFAKIKVIGIGGSGGSAIDRMVKAGIRGVDFTAMNTDVQALHYNSAPHKLHIGKGVTRGLGAGMDPDLGRKSAEESQNEIREILKDADMVFLTCGLGGGTGSGASPVVAAIAKELGILTIAVVSKPFTFEGQQRKAIAEKAHEELSRNIDTIITIPNDRVLQIIDKKTSLVEAFKIVDDVLRQGVQGISELITVPGLINVDFADVKAIMRDTGSALMGIGTGSGENRAVDAAQAAISSPLLDVSIDGARGILFTITGGANLGMHEVAEAAKIITASADENAKVIFGAVIDEEMKDDVRITVVATGFEDRVSKIVSNFREDDTRSFFAGARNFYSTSSLNKKDKEKEEIKEVRREEVKEKEEDVPAKRTMFVSKPVFEGVEDTVKKSSPRTIFPVTPVVPVKSKNSDDDNDLEIPAFIRRKMGM</sequence>
<keyword evidence="4" id="KW-0963">Cytoplasm</keyword>